<name>A0A5B8UCJ3_9ACTN</name>
<keyword evidence="1" id="KW-0812">Transmembrane</keyword>
<organism evidence="3 4">
    <name type="scientific">Baekduia soli</name>
    <dbReference type="NCBI Taxonomy" id="496014"/>
    <lineage>
        <taxon>Bacteria</taxon>
        <taxon>Bacillati</taxon>
        <taxon>Actinomycetota</taxon>
        <taxon>Thermoleophilia</taxon>
        <taxon>Solirubrobacterales</taxon>
        <taxon>Baekduiaceae</taxon>
        <taxon>Baekduia</taxon>
    </lineage>
</organism>
<dbReference type="Gene3D" id="3.30.200.20">
    <property type="entry name" value="Phosphorylase Kinase, domain 1"/>
    <property type="match status" value="1"/>
</dbReference>
<proteinExistence type="predicted"/>
<evidence type="ECO:0000313" key="4">
    <source>
        <dbReference type="Proteomes" id="UP000321805"/>
    </source>
</evidence>
<dbReference type="SUPFAM" id="SSF56112">
    <property type="entry name" value="Protein kinase-like (PK-like)"/>
    <property type="match status" value="1"/>
</dbReference>
<dbReference type="InterPro" id="IPR002575">
    <property type="entry name" value="Aminoglycoside_PTrfase"/>
</dbReference>
<dbReference type="InterPro" id="IPR011009">
    <property type="entry name" value="Kinase-like_dom_sf"/>
</dbReference>
<keyword evidence="1" id="KW-0472">Membrane</keyword>
<evidence type="ECO:0000256" key="1">
    <source>
        <dbReference type="SAM" id="Phobius"/>
    </source>
</evidence>
<gene>
    <name evidence="3" type="ORF">FSW04_11455</name>
</gene>
<dbReference type="InterPro" id="IPR041726">
    <property type="entry name" value="ACAD10_11_N"/>
</dbReference>
<reference evidence="3 4" key="1">
    <citation type="journal article" date="2018" name="J. Microbiol.">
        <title>Baekduia soli gen. nov., sp. nov., a novel bacterium isolated from the soil of Baekdu Mountain and proposal of a novel family name, Baekduiaceae fam. nov.</title>
        <authorList>
            <person name="An D.S."/>
            <person name="Siddiqi M.Z."/>
            <person name="Kim K.H."/>
            <person name="Yu H.S."/>
            <person name="Im W.T."/>
        </authorList>
    </citation>
    <scope>NUCLEOTIDE SEQUENCE [LARGE SCALE GENOMIC DNA]</scope>
    <source>
        <strain evidence="3 4">BR7-21</strain>
    </source>
</reference>
<protein>
    <submittedName>
        <fullName evidence="3">Phosphotransferase family protein</fullName>
    </submittedName>
</protein>
<evidence type="ECO:0000313" key="3">
    <source>
        <dbReference type="EMBL" id="QEC50740.1"/>
    </source>
</evidence>
<accession>A0A5B8UCJ3</accession>
<dbReference type="CDD" id="cd05154">
    <property type="entry name" value="ACAD10_11_N-like"/>
    <property type="match status" value="1"/>
</dbReference>
<dbReference type="Gene3D" id="3.90.1200.10">
    <property type="match status" value="1"/>
</dbReference>
<dbReference type="InterPro" id="IPR051678">
    <property type="entry name" value="AGP_Transferase"/>
</dbReference>
<dbReference type="Pfam" id="PF01636">
    <property type="entry name" value="APH"/>
    <property type="match status" value="1"/>
</dbReference>
<dbReference type="AlphaFoldDB" id="A0A5B8UCJ3"/>
<dbReference type="GO" id="GO:0016740">
    <property type="term" value="F:transferase activity"/>
    <property type="evidence" value="ECO:0007669"/>
    <property type="project" value="UniProtKB-KW"/>
</dbReference>
<feature type="transmembrane region" description="Helical" evidence="1">
    <location>
        <begin position="277"/>
        <end position="296"/>
    </location>
</feature>
<evidence type="ECO:0000259" key="2">
    <source>
        <dbReference type="Pfam" id="PF01636"/>
    </source>
</evidence>
<feature type="domain" description="Aminoglycoside phosphotransferase" evidence="2">
    <location>
        <begin position="17"/>
        <end position="250"/>
    </location>
</feature>
<keyword evidence="4" id="KW-1185">Reference proteome</keyword>
<dbReference type="EMBL" id="CP042430">
    <property type="protein sequence ID" value="QEC50740.1"/>
    <property type="molecule type" value="Genomic_DNA"/>
</dbReference>
<keyword evidence="1" id="KW-1133">Transmembrane helix</keyword>
<dbReference type="PANTHER" id="PTHR21310">
    <property type="entry name" value="AMINOGLYCOSIDE PHOSPHOTRANSFERASE-RELATED-RELATED"/>
    <property type="match status" value="1"/>
</dbReference>
<sequence>MRSVGSADDASRVTYLEQLEGGWSRHSYAARVRHGDGTERAYILRARPRASTLDTDLGQEFRTFELLVDEPLPSPAVHGYEPSEDTPFDGPYFVMDRLVGHAVNVWRGRDRRQLHEDWEGGRGIATDFVAYLAAIHRIDPGRAAQASIVRDFTATVDHWQGVYQEMRLVRDPVIEEAYAWVRSREPDPVPACLVHGDYRIGNCLIEDGRVSGILDWELSYVGDPRFDLGYMALDYHAGKFTTPGSDLLAAVADRTWFYERYGELTGQPVDLEAVRTFSALGALMLFAIMTTGIRVYSRRETTDIRMAWARFVLPGLRQDLAGIMAW</sequence>
<dbReference type="Proteomes" id="UP000321805">
    <property type="component" value="Chromosome"/>
</dbReference>
<dbReference type="KEGG" id="bsol:FSW04_11455"/>
<dbReference type="OrthoDB" id="3806873at2"/>
<keyword evidence="3" id="KW-0808">Transferase</keyword>